<evidence type="ECO:0000256" key="2">
    <source>
        <dbReference type="SAM" id="Phobius"/>
    </source>
</evidence>
<dbReference type="Gene3D" id="2.60.40.10">
    <property type="entry name" value="Immunoglobulins"/>
    <property type="match status" value="4"/>
</dbReference>
<protein>
    <recommendedName>
        <fullName evidence="3">Ig-like domain-containing protein</fullName>
    </recommendedName>
</protein>
<dbReference type="InterPro" id="IPR013783">
    <property type="entry name" value="Ig-like_fold"/>
</dbReference>
<dbReference type="EMBL" id="JBHFQA010000015">
    <property type="protein sequence ID" value="KAL2086721.1"/>
    <property type="molecule type" value="Genomic_DNA"/>
</dbReference>
<keyword evidence="1" id="KW-0393">Immunoglobulin domain</keyword>
<keyword evidence="2" id="KW-0472">Membrane</keyword>
<dbReference type="PANTHER" id="PTHR46013">
    <property type="entry name" value="VASCULAR CELL ADHESION MOLECULE 1"/>
    <property type="match status" value="1"/>
</dbReference>
<dbReference type="SUPFAM" id="SSF48726">
    <property type="entry name" value="Immunoglobulin"/>
    <property type="match status" value="4"/>
</dbReference>
<feature type="domain" description="Ig-like" evidence="3">
    <location>
        <begin position="109"/>
        <end position="193"/>
    </location>
</feature>
<organism evidence="4 5">
    <name type="scientific">Coilia grayii</name>
    <name type="common">Gray's grenadier anchovy</name>
    <dbReference type="NCBI Taxonomy" id="363190"/>
    <lineage>
        <taxon>Eukaryota</taxon>
        <taxon>Metazoa</taxon>
        <taxon>Chordata</taxon>
        <taxon>Craniata</taxon>
        <taxon>Vertebrata</taxon>
        <taxon>Euteleostomi</taxon>
        <taxon>Actinopterygii</taxon>
        <taxon>Neopterygii</taxon>
        <taxon>Teleostei</taxon>
        <taxon>Clupei</taxon>
        <taxon>Clupeiformes</taxon>
        <taxon>Clupeoidei</taxon>
        <taxon>Engraulidae</taxon>
        <taxon>Coilinae</taxon>
        <taxon>Coilia</taxon>
    </lineage>
</organism>
<feature type="domain" description="Ig-like" evidence="3">
    <location>
        <begin position="287"/>
        <end position="371"/>
    </location>
</feature>
<feature type="transmembrane region" description="Helical" evidence="2">
    <location>
        <begin position="384"/>
        <end position="404"/>
    </location>
</feature>
<accession>A0ABD1JKP1</accession>
<reference evidence="4 5" key="1">
    <citation type="submission" date="2024-09" db="EMBL/GenBank/DDBJ databases">
        <title>A chromosome-level genome assembly of Gray's grenadier anchovy, Coilia grayii.</title>
        <authorList>
            <person name="Fu Z."/>
        </authorList>
    </citation>
    <scope>NUCLEOTIDE SEQUENCE [LARGE SCALE GENOMIC DNA]</scope>
    <source>
        <strain evidence="4">G4</strain>
        <tissue evidence="4">Muscle</tissue>
    </source>
</reference>
<keyword evidence="2" id="KW-0812">Transmembrane</keyword>
<dbReference type="Pfam" id="PF00047">
    <property type="entry name" value="ig"/>
    <property type="match status" value="1"/>
</dbReference>
<comment type="caution">
    <text evidence="4">The sequence shown here is derived from an EMBL/GenBank/DDBJ whole genome shotgun (WGS) entry which is preliminary data.</text>
</comment>
<gene>
    <name evidence="4" type="ORF">ACEWY4_017780</name>
</gene>
<evidence type="ECO:0000259" key="3">
    <source>
        <dbReference type="PROSITE" id="PS50835"/>
    </source>
</evidence>
<dbReference type="Pfam" id="PF13895">
    <property type="entry name" value="Ig_2"/>
    <property type="match status" value="2"/>
</dbReference>
<evidence type="ECO:0000313" key="5">
    <source>
        <dbReference type="Proteomes" id="UP001591681"/>
    </source>
</evidence>
<evidence type="ECO:0000256" key="1">
    <source>
        <dbReference type="ARBA" id="ARBA00023319"/>
    </source>
</evidence>
<keyword evidence="2" id="KW-1133">Transmembrane helix</keyword>
<dbReference type="InterPro" id="IPR036179">
    <property type="entry name" value="Ig-like_dom_sf"/>
</dbReference>
<dbReference type="InterPro" id="IPR013151">
    <property type="entry name" value="Immunoglobulin_dom"/>
</dbReference>
<dbReference type="PROSITE" id="PS50835">
    <property type="entry name" value="IG_LIKE"/>
    <property type="match status" value="3"/>
</dbReference>
<dbReference type="SMART" id="SM00409">
    <property type="entry name" value="IG"/>
    <property type="match status" value="4"/>
</dbReference>
<evidence type="ECO:0000313" key="4">
    <source>
        <dbReference type="EMBL" id="KAL2086721.1"/>
    </source>
</evidence>
<dbReference type="AlphaFoldDB" id="A0ABD1JKP1"/>
<dbReference type="CDD" id="cd00096">
    <property type="entry name" value="Ig"/>
    <property type="match status" value="1"/>
</dbReference>
<dbReference type="InterPro" id="IPR003599">
    <property type="entry name" value="Ig_sub"/>
</dbReference>
<dbReference type="InterPro" id="IPR003598">
    <property type="entry name" value="Ig_sub2"/>
</dbReference>
<keyword evidence="5" id="KW-1185">Reference proteome</keyword>
<dbReference type="InterPro" id="IPR007110">
    <property type="entry name" value="Ig-like_dom"/>
</dbReference>
<name>A0ABD1JKP1_9TELE</name>
<feature type="domain" description="Ig-like" evidence="3">
    <location>
        <begin position="198"/>
        <end position="279"/>
    </location>
</feature>
<dbReference type="SMART" id="SM00408">
    <property type="entry name" value="IGc2"/>
    <property type="match status" value="3"/>
</dbReference>
<dbReference type="PANTHER" id="PTHR46013:SF4">
    <property type="entry name" value="B-CELL RECEPTOR CD22-RELATED"/>
    <property type="match status" value="1"/>
</dbReference>
<sequence>MNINVPVVGVWCDYEVTHSLTHVCGLKGAPVVLPCTFKFSWIGSFSSGGWYINKRIVMRHRYSDNNPTDCSLKIDKLSDKHPAVYRFWFSTTRRSWMTNDRSGVTLSVTDLRLTANRATATEGESVTLTCSTTCTLSYNPTFVWHRNGRQVTSTRTHKANRLLLHPVGSGDAGSYSCAVKGQEHLSSSVVSLNIRYAPKNILVSVTPSEIAEGDSVTLACSSDANPPTNNYTWYKRTGNESVQVGAGPNYTITNVTPEHSVRYYCRAENDIGHSYTDVTPLKVRYRPKNTSVSASASGELPEGSLVTLTCSSDANPPVHTYTWYMKTGDEFLVRGTGESISFNVTSDTSGLYFCEAKNEIASTKSIGVEITLVAEKSTLLRAEIILTVILTIIGLLIILGVVWLRIRWKTHHAEPGMKDDDEEDDASAVYANISTIATTAAESKSRYPPDDVQYASINFSASREGNIRQHRRPEVEEEEVEYASVKFSRPSAATQWVFYVLRTHSSSAITGLYSKSKSKSKCTLLSHAHTHTHTHEVCTDIHNK</sequence>
<dbReference type="Proteomes" id="UP001591681">
    <property type="component" value="Unassembled WGS sequence"/>
</dbReference>
<proteinExistence type="predicted"/>